<organism evidence="2 3">
    <name type="scientific">Rhodothermus profundi</name>
    <dbReference type="NCBI Taxonomy" id="633813"/>
    <lineage>
        <taxon>Bacteria</taxon>
        <taxon>Pseudomonadati</taxon>
        <taxon>Rhodothermota</taxon>
        <taxon>Rhodothermia</taxon>
        <taxon>Rhodothermales</taxon>
        <taxon>Rhodothermaceae</taxon>
        <taxon>Rhodothermus</taxon>
    </lineage>
</organism>
<feature type="chain" id="PRO_5012296945" description="Lipoprotein" evidence="1">
    <location>
        <begin position="23"/>
        <end position="181"/>
    </location>
</feature>
<evidence type="ECO:0008006" key="4">
    <source>
        <dbReference type="Google" id="ProtNLM"/>
    </source>
</evidence>
<feature type="signal peptide" evidence="1">
    <location>
        <begin position="1"/>
        <end position="22"/>
    </location>
</feature>
<dbReference type="PROSITE" id="PS51257">
    <property type="entry name" value="PROKAR_LIPOPROTEIN"/>
    <property type="match status" value="1"/>
</dbReference>
<dbReference type="AlphaFoldDB" id="A0A1M6VH22"/>
<evidence type="ECO:0000313" key="2">
    <source>
        <dbReference type="EMBL" id="SHK80556.1"/>
    </source>
</evidence>
<sequence length="181" mass="19452">MYKNRRWWGLALLVLMLSGCEAAGTERLTLPEIEVSFRFEINGNALTDGQPATIIAVNTVDLAPALQQRGGYTKSEVVAATVTAAAIERIQPLLTDLSEVLSEARVLLTAPGLNDLEVAGRAGFPDDETASLAPRSGTDVAAFVKKAAFGAKLHLVPLQPAPDEHYIYEVRLTLRVQVEGV</sequence>
<keyword evidence="1" id="KW-0732">Signal</keyword>
<dbReference type="EMBL" id="FRAU01000006">
    <property type="protein sequence ID" value="SHK80556.1"/>
    <property type="molecule type" value="Genomic_DNA"/>
</dbReference>
<proteinExistence type="predicted"/>
<protein>
    <recommendedName>
        <fullName evidence="4">Lipoprotein</fullName>
    </recommendedName>
</protein>
<keyword evidence="3" id="KW-1185">Reference proteome</keyword>
<dbReference type="OrthoDB" id="9927532at2"/>
<dbReference type="RefSeq" id="WP_072715856.1">
    <property type="nucleotide sequence ID" value="NZ_FRAU01000006.1"/>
</dbReference>
<evidence type="ECO:0000256" key="1">
    <source>
        <dbReference type="SAM" id="SignalP"/>
    </source>
</evidence>
<dbReference type="STRING" id="633813.SAMN04488087_2026"/>
<reference evidence="3" key="1">
    <citation type="submission" date="2016-11" db="EMBL/GenBank/DDBJ databases">
        <authorList>
            <person name="Varghese N."/>
            <person name="Submissions S."/>
        </authorList>
    </citation>
    <scope>NUCLEOTIDE SEQUENCE [LARGE SCALE GENOMIC DNA]</scope>
    <source>
        <strain evidence="3">DSM 22212</strain>
    </source>
</reference>
<dbReference type="Proteomes" id="UP000185812">
    <property type="component" value="Unassembled WGS sequence"/>
</dbReference>
<name>A0A1M6VH22_9BACT</name>
<accession>A0A1M6VH22</accession>
<gene>
    <name evidence="2" type="ORF">SAMN04488087_2026</name>
</gene>
<evidence type="ECO:0000313" key="3">
    <source>
        <dbReference type="Proteomes" id="UP000185812"/>
    </source>
</evidence>